<feature type="domain" description="Peptidase M48" evidence="7">
    <location>
        <begin position="9"/>
        <end position="179"/>
    </location>
</feature>
<evidence type="ECO:0000313" key="8">
    <source>
        <dbReference type="EMBL" id="KIZ04801.1"/>
    </source>
</evidence>
<proteinExistence type="inferred from homology"/>
<evidence type="ECO:0000256" key="6">
    <source>
        <dbReference type="RuleBase" id="RU003983"/>
    </source>
</evidence>
<evidence type="ECO:0000256" key="2">
    <source>
        <dbReference type="ARBA" id="ARBA00022723"/>
    </source>
</evidence>
<dbReference type="EMBL" id="KK100604">
    <property type="protein sequence ID" value="KIZ04801.1"/>
    <property type="molecule type" value="Genomic_DNA"/>
</dbReference>
<organism evidence="8 9">
    <name type="scientific">Monoraphidium neglectum</name>
    <dbReference type="NCBI Taxonomy" id="145388"/>
    <lineage>
        <taxon>Eukaryota</taxon>
        <taxon>Viridiplantae</taxon>
        <taxon>Chlorophyta</taxon>
        <taxon>core chlorophytes</taxon>
        <taxon>Chlorophyceae</taxon>
        <taxon>CS clade</taxon>
        <taxon>Sphaeropleales</taxon>
        <taxon>Selenastraceae</taxon>
        <taxon>Monoraphidium</taxon>
    </lineage>
</organism>
<dbReference type="Proteomes" id="UP000054498">
    <property type="component" value="Unassembled WGS sequence"/>
</dbReference>
<comment type="similarity">
    <text evidence="6">Belongs to the peptidase M48 family.</text>
</comment>
<protein>
    <recommendedName>
        <fullName evidence="7">Peptidase M48 domain-containing protein</fullName>
    </recommendedName>
</protein>
<accession>A0A0D2NIQ2</accession>
<evidence type="ECO:0000313" key="9">
    <source>
        <dbReference type="Proteomes" id="UP000054498"/>
    </source>
</evidence>
<dbReference type="GO" id="GO:0006508">
    <property type="term" value="P:proteolysis"/>
    <property type="evidence" value="ECO:0007669"/>
    <property type="project" value="UniProtKB-KW"/>
</dbReference>
<dbReference type="Pfam" id="PF01435">
    <property type="entry name" value="Peptidase_M48"/>
    <property type="match status" value="1"/>
</dbReference>
<sequence>METVPDLYVKQSPSPNAYTLAINGKRPFIVVHTALVELLSPQELKAVIAHELGHVACDHGVWLTLANVLANGTASLLPVVSDTLENSLLRWRRAVELTCDRAALLAVQDCSVVVGALMKLAGGCPSLAHELSVDSFLKQARSYDEAAASSLVSWYFSTAHSRALSHPLPVMRAREIDRWAQSDEYRRLVLGGRGA</sequence>
<dbReference type="GO" id="GO:0004222">
    <property type="term" value="F:metalloendopeptidase activity"/>
    <property type="evidence" value="ECO:0007669"/>
    <property type="project" value="InterPro"/>
</dbReference>
<dbReference type="MEROPS" id="M48.021"/>
<keyword evidence="1 6" id="KW-0645">Protease</keyword>
<dbReference type="KEGG" id="mng:MNEG_3154"/>
<keyword evidence="2" id="KW-0479">Metal-binding</keyword>
<reference evidence="8 9" key="1">
    <citation type="journal article" date="2013" name="BMC Genomics">
        <title>Reconstruction of the lipid metabolism for the microalga Monoraphidium neglectum from its genome sequence reveals characteristics suitable for biofuel production.</title>
        <authorList>
            <person name="Bogen C."/>
            <person name="Al-Dilaimi A."/>
            <person name="Albersmeier A."/>
            <person name="Wichmann J."/>
            <person name="Grundmann M."/>
            <person name="Rupp O."/>
            <person name="Lauersen K.J."/>
            <person name="Blifernez-Klassen O."/>
            <person name="Kalinowski J."/>
            <person name="Goesmann A."/>
            <person name="Mussgnug J.H."/>
            <person name="Kruse O."/>
        </authorList>
    </citation>
    <scope>NUCLEOTIDE SEQUENCE [LARGE SCALE GENOMIC DNA]</scope>
    <source>
        <strain evidence="8 9">SAG 48.87</strain>
    </source>
</reference>
<evidence type="ECO:0000259" key="7">
    <source>
        <dbReference type="Pfam" id="PF01435"/>
    </source>
</evidence>
<dbReference type="AlphaFoldDB" id="A0A0D2NIQ2"/>
<name>A0A0D2NIQ2_9CHLO</name>
<keyword evidence="3 6" id="KW-0378">Hydrolase</keyword>
<evidence type="ECO:0000256" key="4">
    <source>
        <dbReference type="ARBA" id="ARBA00022833"/>
    </source>
</evidence>
<dbReference type="Gene3D" id="3.30.2010.10">
    <property type="entry name" value="Metalloproteases ('zincins'), catalytic domain"/>
    <property type="match status" value="1"/>
</dbReference>
<dbReference type="OrthoDB" id="272500at2759"/>
<dbReference type="InterPro" id="IPR001915">
    <property type="entry name" value="Peptidase_M48"/>
</dbReference>
<evidence type="ECO:0000256" key="3">
    <source>
        <dbReference type="ARBA" id="ARBA00022801"/>
    </source>
</evidence>
<evidence type="ECO:0000256" key="1">
    <source>
        <dbReference type="ARBA" id="ARBA00022670"/>
    </source>
</evidence>
<keyword evidence="9" id="KW-1185">Reference proteome</keyword>
<keyword evidence="4 6" id="KW-0862">Zinc</keyword>
<dbReference type="STRING" id="145388.A0A0D2NIQ2"/>
<evidence type="ECO:0000256" key="5">
    <source>
        <dbReference type="ARBA" id="ARBA00023049"/>
    </source>
</evidence>
<dbReference type="CDD" id="cd07325">
    <property type="entry name" value="M48_Ste24p_like"/>
    <property type="match status" value="1"/>
</dbReference>
<comment type="cofactor">
    <cofactor evidence="6">
        <name>Zn(2+)</name>
        <dbReference type="ChEBI" id="CHEBI:29105"/>
    </cofactor>
    <text evidence="6">Binds 1 zinc ion per subunit.</text>
</comment>
<keyword evidence="5 6" id="KW-0482">Metalloprotease</keyword>
<dbReference type="GeneID" id="25736032"/>
<gene>
    <name evidence="8" type="ORF">MNEG_3154</name>
</gene>
<dbReference type="PANTHER" id="PTHR10120">
    <property type="entry name" value="CAAX PRENYL PROTEASE 1"/>
    <property type="match status" value="1"/>
</dbReference>
<dbReference type="GO" id="GO:0046872">
    <property type="term" value="F:metal ion binding"/>
    <property type="evidence" value="ECO:0007669"/>
    <property type="project" value="UniProtKB-KW"/>
</dbReference>
<dbReference type="RefSeq" id="XP_013903820.1">
    <property type="nucleotide sequence ID" value="XM_014048366.1"/>
</dbReference>